<accession>A0A1Q2D0J3</accession>
<keyword evidence="4 8" id="KW-1133">Transmembrane helix</keyword>
<evidence type="ECO:0000256" key="4">
    <source>
        <dbReference type="ARBA" id="ARBA00022989"/>
    </source>
</evidence>
<feature type="region of interest" description="Disordered" evidence="7">
    <location>
        <begin position="181"/>
        <end position="204"/>
    </location>
</feature>
<feature type="transmembrane region" description="Helical" evidence="8">
    <location>
        <begin position="371"/>
        <end position="390"/>
    </location>
</feature>
<dbReference type="InterPro" id="IPR003838">
    <property type="entry name" value="ABC3_permease_C"/>
</dbReference>
<dbReference type="AlphaFoldDB" id="A0A1Q2D0J3"/>
<evidence type="ECO:0000313" key="11">
    <source>
        <dbReference type="EMBL" id="AQP51873.1"/>
    </source>
</evidence>
<dbReference type="GO" id="GO:0005886">
    <property type="term" value="C:plasma membrane"/>
    <property type="evidence" value="ECO:0007669"/>
    <property type="project" value="UniProtKB-SubCell"/>
</dbReference>
<feature type="domain" description="ABC3 transporter permease C-terminal" evidence="9">
    <location>
        <begin position="320"/>
        <end position="443"/>
    </location>
</feature>
<dbReference type="GO" id="GO:0022857">
    <property type="term" value="F:transmembrane transporter activity"/>
    <property type="evidence" value="ECO:0007669"/>
    <property type="project" value="TreeGrafter"/>
</dbReference>
<dbReference type="PANTHER" id="PTHR30572:SF4">
    <property type="entry name" value="ABC TRANSPORTER PERMEASE YTRF"/>
    <property type="match status" value="1"/>
</dbReference>
<keyword evidence="12" id="KW-1185">Reference proteome</keyword>
<evidence type="ECO:0008006" key="13">
    <source>
        <dbReference type="Google" id="ProtNLM"/>
    </source>
</evidence>
<dbReference type="Pfam" id="PF02687">
    <property type="entry name" value="FtsX"/>
    <property type="match status" value="1"/>
</dbReference>
<sequence length="450" mass="47556">MRFTDLLATSTASLRQRPFRTLMTVLGVVIGTTSVVVMVSLGIGVTQSTMDSMASNATLRQVSVYGVPPDAAERGLPTELNEQLVAQLAQYPGVDNAWPIYNVDAIGQVDGASQWFQIQAVPQSMIDQLDLPLAWGSMPDGSAPGVVLGDMIPAQFFNEATGELLPVDFQRQTLFLDFDTSSMGGPMPLQDQGGDEGDGAQPQTRPKRVIMPVTGVVQGDPNVEWSLNSMVVYSELDSMLEVLKKAMPGKALPNQPATSDGKPKPGFVYSMVQLQTADPEAAEAVLTALRNEGYSADASIEWIREAQSQAVVVQAVFGGIGFVSLLVAAIGIANTMMMSVYERTREIGVMKVLGAGLGDIRRMFLFESASIGFFGGVIGLLLSLLGSSILNSLAGSMMGDMTGGPTSISVIPVWLMVSAVAFATLIGTLAGLAPAFRASRLSPLAAIRAQ</sequence>
<proteinExistence type="inferred from homology"/>
<evidence type="ECO:0000256" key="8">
    <source>
        <dbReference type="SAM" id="Phobius"/>
    </source>
</evidence>
<keyword evidence="5 8" id="KW-0472">Membrane</keyword>
<comment type="subcellular location">
    <subcellularLocation>
        <location evidence="1">Cell membrane</location>
        <topology evidence="1">Multi-pass membrane protein</topology>
    </subcellularLocation>
</comment>
<evidence type="ECO:0000256" key="3">
    <source>
        <dbReference type="ARBA" id="ARBA00022692"/>
    </source>
</evidence>
<keyword evidence="2" id="KW-1003">Cell membrane</keyword>
<dbReference type="STRING" id="399497.BW733_14610"/>
<dbReference type="RefSeq" id="WP_077351572.1">
    <property type="nucleotide sequence ID" value="NZ_CP019607.1"/>
</dbReference>
<keyword evidence="3 8" id="KW-0812">Transmembrane</keyword>
<dbReference type="OrthoDB" id="9780560at2"/>
<evidence type="ECO:0000313" key="12">
    <source>
        <dbReference type="Proteomes" id="UP000188235"/>
    </source>
</evidence>
<gene>
    <name evidence="11" type="ORF">BW733_14610</name>
</gene>
<dbReference type="Proteomes" id="UP000188235">
    <property type="component" value="Chromosome"/>
</dbReference>
<dbReference type="PANTHER" id="PTHR30572">
    <property type="entry name" value="MEMBRANE COMPONENT OF TRANSPORTER-RELATED"/>
    <property type="match status" value="1"/>
</dbReference>
<name>A0A1Q2D0J3_9ACTN</name>
<feature type="transmembrane region" description="Helical" evidence="8">
    <location>
        <begin position="410"/>
        <end position="433"/>
    </location>
</feature>
<comment type="similarity">
    <text evidence="6">Belongs to the ABC-4 integral membrane protein family.</text>
</comment>
<feature type="domain" description="MacB-like periplasmic core" evidence="10">
    <location>
        <begin position="21"/>
        <end position="168"/>
    </location>
</feature>
<dbReference type="EMBL" id="CP019607">
    <property type="protein sequence ID" value="AQP51873.1"/>
    <property type="molecule type" value="Genomic_DNA"/>
</dbReference>
<evidence type="ECO:0000256" key="6">
    <source>
        <dbReference type="ARBA" id="ARBA00038076"/>
    </source>
</evidence>
<dbReference type="InterPro" id="IPR050250">
    <property type="entry name" value="Macrolide_Exporter_MacB"/>
</dbReference>
<feature type="transmembrane region" description="Helical" evidence="8">
    <location>
        <begin position="311"/>
        <end position="333"/>
    </location>
</feature>
<dbReference type="Pfam" id="PF12704">
    <property type="entry name" value="MacB_PCD"/>
    <property type="match status" value="1"/>
</dbReference>
<dbReference type="KEGG" id="tfa:BW733_14610"/>
<evidence type="ECO:0000259" key="9">
    <source>
        <dbReference type="Pfam" id="PF02687"/>
    </source>
</evidence>
<feature type="transmembrane region" description="Helical" evidence="8">
    <location>
        <begin position="21"/>
        <end position="45"/>
    </location>
</feature>
<evidence type="ECO:0000256" key="2">
    <source>
        <dbReference type="ARBA" id="ARBA00022475"/>
    </source>
</evidence>
<evidence type="ECO:0000256" key="1">
    <source>
        <dbReference type="ARBA" id="ARBA00004651"/>
    </source>
</evidence>
<evidence type="ECO:0000256" key="5">
    <source>
        <dbReference type="ARBA" id="ARBA00023136"/>
    </source>
</evidence>
<dbReference type="InterPro" id="IPR025857">
    <property type="entry name" value="MacB_PCD"/>
</dbReference>
<evidence type="ECO:0000259" key="10">
    <source>
        <dbReference type="Pfam" id="PF12704"/>
    </source>
</evidence>
<evidence type="ECO:0000256" key="7">
    <source>
        <dbReference type="SAM" id="MobiDB-lite"/>
    </source>
</evidence>
<organism evidence="11 12">
    <name type="scientific">Tessaracoccus flavescens</name>
    <dbReference type="NCBI Taxonomy" id="399497"/>
    <lineage>
        <taxon>Bacteria</taxon>
        <taxon>Bacillati</taxon>
        <taxon>Actinomycetota</taxon>
        <taxon>Actinomycetes</taxon>
        <taxon>Propionibacteriales</taxon>
        <taxon>Propionibacteriaceae</taxon>
        <taxon>Tessaracoccus</taxon>
    </lineage>
</organism>
<reference evidence="11 12" key="1">
    <citation type="journal article" date="2008" name="Int. J. Syst. Evol. Microbiol.">
        <title>Tessaracoccus flavescens sp. nov., isolated from marine sediment.</title>
        <authorList>
            <person name="Lee D.W."/>
            <person name="Lee S.D."/>
        </authorList>
    </citation>
    <scope>NUCLEOTIDE SEQUENCE [LARGE SCALE GENOMIC DNA]</scope>
    <source>
        <strain evidence="11 12">SST-39T</strain>
    </source>
</reference>
<protein>
    <recommendedName>
        <fullName evidence="13">ABC transporter permease</fullName>
    </recommendedName>
</protein>